<organism evidence="1 2">
    <name type="scientific">Paralvinella palmiformis</name>
    <dbReference type="NCBI Taxonomy" id="53620"/>
    <lineage>
        <taxon>Eukaryota</taxon>
        <taxon>Metazoa</taxon>
        <taxon>Spiralia</taxon>
        <taxon>Lophotrochozoa</taxon>
        <taxon>Annelida</taxon>
        <taxon>Polychaeta</taxon>
        <taxon>Sedentaria</taxon>
        <taxon>Canalipalpata</taxon>
        <taxon>Terebellida</taxon>
        <taxon>Terebelliformia</taxon>
        <taxon>Alvinellidae</taxon>
        <taxon>Paralvinella</taxon>
    </lineage>
</organism>
<dbReference type="AlphaFoldDB" id="A0AAD9K8E3"/>
<proteinExistence type="predicted"/>
<protein>
    <submittedName>
        <fullName evidence="1">Uncharacterized protein</fullName>
    </submittedName>
</protein>
<evidence type="ECO:0000313" key="2">
    <source>
        <dbReference type="Proteomes" id="UP001208570"/>
    </source>
</evidence>
<dbReference type="Proteomes" id="UP001208570">
    <property type="component" value="Unassembled WGS sequence"/>
</dbReference>
<keyword evidence="2" id="KW-1185">Reference proteome</keyword>
<sequence>MAKDRTTSCSAASLRSSHHRYGMFTFDGEHPTNNLCEACNHSVEHLCGISHLSVRKLIHWLKADAAQVSTTLLNDARSEPPRKCVKRVHTQLQSRLHQICVDRRDGSNNVEEFLQGAGHNIRWKPHG</sequence>
<gene>
    <name evidence="1" type="ORF">LSH36_44g08033</name>
</gene>
<comment type="caution">
    <text evidence="1">The sequence shown here is derived from an EMBL/GenBank/DDBJ whole genome shotgun (WGS) entry which is preliminary data.</text>
</comment>
<name>A0AAD9K8E3_9ANNE</name>
<reference evidence="1" key="1">
    <citation type="journal article" date="2023" name="Mol. Biol. Evol.">
        <title>Third-Generation Sequencing Reveals the Adaptive Role of the Epigenome in Three Deep-Sea Polychaetes.</title>
        <authorList>
            <person name="Perez M."/>
            <person name="Aroh O."/>
            <person name="Sun Y."/>
            <person name="Lan Y."/>
            <person name="Juniper S.K."/>
            <person name="Young C.R."/>
            <person name="Angers B."/>
            <person name="Qian P.Y."/>
        </authorList>
    </citation>
    <scope>NUCLEOTIDE SEQUENCE</scope>
    <source>
        <strain evidence="1">P08H-3</strain>
    </source>
</reference>
<dbReference type="EMBL" id="JAODUP010000044">
    <property type="protein sequence ID" value="KAK2165930.1"/>
    <property type="molecule type" value="Genomic_DNA"/>
</dbReference>
<accession>A0AAD9K8E3</accession>
<evidence type="ECO:0000313" key="1">
    <source>
        <dbReference type="EMBL" id="KAK2165930.1"/>
    </source>
</evidence>